<feature type="binding site" evidence="4">
    <location>
        <position position="51"/>
    </location>
    <ligand>
        <name>(6R)-5,10-methylene-5,6,7,8-tetrahydrofolate</name>
        <dbReference type="ChEBI" id="CHEBI:15636"/>
    </ligand>
</feature>
<dbReference type="NCBIfam" id="NF002497">
    <property type="entry name" value="PRK01827.1-3"/>
    <property type="match status" value="1"/>
</dbReference>
<comment type="catalytic activity">
    <reaction evidence="4">
        <text>dUMP + (6R)-5,10-methylene-5,6,7,8-tetrahydrofolate = 7,8-dihydrofolate + dTMP</text>
        <dbReference type="Rhea" id="RHEA:12104"/>
        <dbReference type="ChEBI" id="CHEBI:15636"/>
        <dbReference type="ChEBI" id="CHEBI:57451"/>
        <dbReference type="ChEBI" id="CHEBI:63528"/>
        <dbReference type="ChEBI" id="CHEBI:246422"/>
        <dbReference type="EC" id="2.1.1.45"/>
    </reaction>
</comment>
<comment type="function">
    <text evidence="4">Catalyzes the reductive methylation of 2'-deoxyuridine-5'-monophosphate (dUMP) to 2'-deoxythymidine-5'-monophosphate (dTMP) while utilizing 5,10-methylenetetrahydrofolate (mTHF) as the methyl donor and reductant in the reaction, yielding dihydrofolate (DHF) as a by-product. This enzymatic reaction provides an intracellular de novo source of dTMP, an essential precursor for DNA biosynthesis.</text>
</comment>
<proteinExistence type="inferred from homology"/>
<keyword evidence="2 4" id="KW-0489">Methyltransferase</keyword>
<keyword evidence="4" id="KW-0963">Cytoplasm</keyword>
<dbReference type="Pfam" id="PF00303">
    <property type="entry name" value="Thymidylat_synt"/>
    <property type="match status" value="1"/>
</dbReference>
<comment type="subunit">
    <text evidence="4">Homodimer.</text>
</comment>
<comment type="caution">
    <text evidence="6">The sequence shown here is derived from an EMBL/GenBank/DDBJ whole genome shotgun (WGS) entry which is preliminary data.</text>
</comment>
<feature type="binding site" description="in other chain" evidence="4">
    <location>
        <position position="21"/>
    </location>
    <ligand>
        <name>dUMP</name>
        <dbReference type="ChEBI" id="CHEBI:246422"/>
        <note>ligand shared between dimeric partners</note>
    </ligand>
</feature>
<dbReference type="InterPro" id="IPR023451">
    <property type="entry name" value="Thymidate_synth/dCMP_Mease_dom"/>
</dbReference>
<dbReference type="Proteomes" id="UP001500298">
    <property type="component" value="Unassembled WGS sequence"/>
</dbReference>
<feature type="binding site" evidence="4">
    <location>
        <position position="182"/>
    </location>
    <ligand>
        <name>(6R)-5,10-methylene-5,6,7,8-tetrahydrofolate</name>
        <dbReference type="ChEBI" id="CHEBI:15636"/>
    </ligand>
</feature>
<feature type="domain" description="Thymidylate synthase/dCMP hydroxymethylase" evidence="5">
    <location>
        <begin position="2"/>
        <end position="277"/>
    </location>
</feature>
<keyword evidence="7" id="KW-1185">Reference proteome</keyword>
<comment type="subcellular location">
    <subcellularLocation>
        <location evidence="4">Cytoplasm</location>
    </subcellularLocation>
</comment>
<name>A0ABP9DE95_9BACT</name>
<evidence type="ECO:0000256" key="4">
    <source>
        <dbReference type="HAMAP-Rule" id="MF_00008"/>
    </source>
</evidence>
<dbReference type="PANTHER" id="PTHR11548:SF1">
    <property type="entry name" value="THYMIDYLATE SYNTHASE 1"/>
    <property type="match status" value="1"/>
</dbReference>
<dbReference type="EC" id="2.1.1.45" evidence="1 4"/>
<dbReference type="InterPro" id="IPR045097">
    <property type="entry name" value="Thymidate_synth/dCMP_Mease"/>
</dbReference>
<evidence type="ECO:0000259" key="5">
    <source>
        <dbReference type="Pfam" id="PF00303"/>
    </source>
</evidence>
<dbReference type="HAMAP" id="MF_00008">
    <property type="entry name" value="Thymidy_synth_bact"/>
    <property type="match status" value="1"/>
</dbReference>
<feature type="binding site" description="in other chain" evidence="4">
    <location>
        <begin position="179"/>
        <end position="182"/>
    </location>
    <ligand>
        <name>dUMP</name>
        <dbReference type="ChEBI" id="CHEBI:246422"/>
        <note>ligand shared between dimeric partners</note>
    </ligand>
</feature>
<feature type="binding site" description="in other chain" evidence="4">
    <location>
        <begin position="220"/>
        <end position="222"/>
    </location>
    <ligand>
        <name>dUMP</name>
        <dbReference type="ChEBI" id="CHEBI:246422"/>
        <note>ligand shared between dimeric partners</note>
    </ligand>
</feature>
<dbReference type="InterPro" id="IPR000398">
    <property type="entry name" value="Thymidylate_synthase"/>
</dbReference>
<dbReference type="CDD" id="cd00351">
    <property type="entry name" value="TS_Pyrimidine_HMase"/>
    <property type="match status" value="1"/>
</dbReference>
<dbReference type="PANTHER" id="PTHR11548">
    <property type="entry name" value="THYMIDYLATE SYNTHASE 1"/>
    <property type="match status" value="1"/>
</dbReference>
<dbReference type="EMBL" id="BAABJX010000036">
    <property type="protein sequence ID" value="GAA4838866.1"/>
    <property type="molecule type" value="Genomic_DNA"/>
</dbReference>
<comment type="similarity">
    <text evidence="4">Belongs to the thymidylate synthase family. Bacterial-type ThyA subfamily.</text>
</comment>
<dbReference type="RefSeq" id="WP_345372317.1">
    <property type="nucleotide sequence ID" value="NZ_BAABJX010000036.1"/>
</dbReference>
<comment type="pathway">
    <text evidence="4">Pyrimidine metabolism; dTTP biosynthesis.</text>
</comment>
<keyword evidence="3 4" id="KW-0808">Transferase</keyword>
<evidence type="ECO:0000256" key="3">
    <source>
        <dbReference type="ARBA" id="ARBA00022679"/>
    </source>
</evidence>
<keyword evidence="4" id="KW-0545">Nucleotide biosynthesis</keyword>
<feature type="active site" description="Nucleophile" evidence="4">
    <location>
        <position position="159"/>
    </location>
</feature>
<reference evidence="7" key="1">
    <citation type="journal article" date="2019" name="Int. J. Syst. Evol. Microbiol.">
        <title>The Global Catalogue of Microorganisms (GCM) 10K type strain sequencing project: providing services to taxonomists for standard genome sequencing and annotation.</title>
        <authorList>
            <consortium name="The Broad Institute Genomics Platform"/>
            <consortium name="The Broad Institute Genome Sequencing Center for Infectious Disease"/>
            <person name="Wu L."/>
            <person name="Ma J."/>
        </authorList>
    </citation>
    <scope>NUCLEOTIDE SEQUENCE [LARGE SCALE GENOMIC DNA]</scope>
    <source>
        <strain evidence="7">JCM 18326</strain>
    </source>
</reference>
<dbReference type="Gene3D" id="3.30.572.10">
    <property type="entry name" value="Thymidylate synthase/dCMP hydroxymethylase domain"/>
    <property type="match status" value="1"/>
</dbReference>
<protein>
    <recommendedName>
        <fullName evidence="1 4">Thymidylate synthase</fullName>
        <shortName evidence="4">TS</shortName>
        <shortName evidence="4">TSase</shortName>
        <ecNumber evidence="1 4">2.1.1.45</ecNumber>
    </recommendedName>
</protein>
<dbReference type="SUPFAM" id="SSF55831">
    <property type="entry name" value="Thymidylate synthase/dCMP hydroxymethylase"/>
    <property type="match status" value="1"/>
</dbReference>
<organism evidence="6 7">
    <name type="scientific">Algivirga pacifica</name>
    <dbReference type="NCBI Taxonomy" id="1162670"/>
    <lineage>
        <taxon>Bacteria</taxon>
        <taxon>Pseudomonadati</taxon>
        <taxon>Bacteroidota</taxon>
        <taxon>Cytophagia</taxon>
        <taxon>Cytophagales</taxon>
        <taxon>Flammeovirgaceae</taxon>
        <taxon>Algivirga</taxon>
    </lineage>
</organism>
<gene>
    <name evidence="4" type="primary">thyA</name>
    <name evidence="6" type="ORF">GCM10023331_25140</name>
</gene>
<dbReference type="InterPro" id="IPR036926">
    <property type="entry name" value="Thymidate_synth/dCMP_Mease_sf"/>
</dbReference>
<evidence type="ECO:0000256" key="1">
    <source>
        <dbReference type="ARBA" id="ARBA00011947"/>
    </source>
</evidence>
<evidence type="ECO:0000313" key="7">
    <source>
        <dbReference type="Proteomes" id="UP001500298"/>
    </source>
</evidence>
<sequence length="277" mass="31710">MQQYHQLLEDILEKGTQKGDRTGTGTKSLFGYQMRFDLSEGFPIVTTKKIHWKSVVHELLWFLNGETNVQYLQENGVKIWNEWATETGELGPVYGVQWRHWKSQNGQEIDQIARVIEDLKVRPNSRRIIVSAWNVGDLPDEGVSPQENAAQGKMALAPCHAFFQLYVADGKLSCMLTQRSADSFLGVPFNIASYSLLVHMIAQQCDLEVGEFIWTGGDVHIYNNHFEQVKTQLSRTPKKLPTLKIKRKPDSIFEYKFEDFELIGYEYDPAIKAPIAI</sequence>
<dbReference type="NCBIfam" id="NF002499">
    <property type="entry name" value="PRK01827.1-5"/>
    <property type="match status" value="1"/>
</dbReference>
<dbReference type="NCBIfam" id="TIGR03284">
    <property type="entry name" value="thym_sym"/>
    <property type="match status" value="2"/>
</dbReference>
<feature type="binding site" evidence="4">
    <location>
        <position position="276"/>
    </location>
    <ligand>
        <name>(6R)-5,10-methylene-5,6,7,8-tetrahydrofolate</name>
        <dbReference type="ChEBI" id="CHEBI:15636"/>
    </ligand>
</feature>
<accession>A0ABP9DE95</accession>
<evidence type="ECO:0000313" key="6">
    <source>
        <dbReference type="EMBL" id="GAA4838866.1"/>
    </source>
</evidence>
<dbReference type="PRINTS" id="PR00108">
    <property type="entry name" value="THYMDSNTHASE"/>
</dbReference>
<feature type="binding site" evidence="4">
    <location>
        <begin position="126"/>
        <end position="127"/>
    </location>
    <ligand>
        <name>dUMP</name>
        <dbReference type="ChEBI" id="CHEBI:246422"/>
        <note>ligand shared between dimeric partners</note>
    </ligand>
</feature>
<evidence type="ECO:0000256" key="2">
    <source>
        <dbReference type="ARBA" id="ARBA00022603"/>
    </source>
</evidence>
<feature type="binding site" description="in other chain" evidence="4">
    <location>
        <position position="190"/>
    </location>
    <ligand>
        <name>dUMP</name>
        <dbReference type="ChEBI" id="CHEBI:246422"/>
        <note>ligand shared between dimeric partners</note>
    </ligand>
</feature>